<dbReference type="Proteomes" id="UP000076830">
    <property type="component" value="Chromosome"/>
</dbReference>
<protein>
    <submittedName>
        <fullName evidence="2">Polyphosphate-selective porin O</fullName>
    </submittedName>
</protein>
<gene>
    <name evidence="2" type="ORF">I596_1747</name>
</gene>
<name>A0A160DUQ1_9GAMM</name>
<sequence>MRPHLLAAAIATVLSTFALSAKADVTLDEIFGHKISLEGLIQSDYTQYDDDITTLEDDGELRRAEIVLKGKATNWEWVVGYDASTRNDKFLDVNAKFKLGSKLSWTVGQFKQPNSMEELSSTKNNDFVAKAMVTSTYSPGRRVGTSLVWTDTLWTLTGSVFGDEITTGGGEGNGFGGRFTFAPINTDGNVLHFGLSGITYDTHNDEARVRARPGMDMSTTPRLIDSGTLRDADDVTTYGLEGGWVAGPFKINAEYFESTIARHAHSDYTTDGWYASGLWNLTGETWGYRNGVFTTNKAGHGGYLGMWQLGLRAEELNLKDGGVNGGKETNYTLGLNWYFRQNFKFMLNYVKTDIDRPNGTTEKPSALELRGQLYW</sequence>
<dbReference type="AlphaFoldDB" id="A0A160DUQ1"/>
<dbReference type="EMBL" id="CP015249">
    <property type="protein sequence ID" value="ANB17771.1"/>
    <property type="molecule type" value="Genomic_DNA"/>
</dbReference>
<dbReference type="KEGG" id="dko:I596_1747"/>
<dbReference type="Gene3D" id="2.40.160.10">
    <property type="entry name" value="Porin"/>
    <property type="match status" value="1"/>
</dbReference>
<keyword evidence="3" id="KW-1185">Reference proteome</keyword>
<dbReference type="STRING" id="1300342.I596_1747"/>
<dbReference type="PATRIC" id="fig|1300342.3.peg.1705"/>
<dbReference type="Pfam" id="PF07396">
    <property type="entry name" value="Porin_O_P"/>
    <property type="match status" value="1"/>
</dbReference>
<keyword evidence="1" id="KW-0732">Signal</keyword>
<proteinExistence type="predicted"/>
<evidence type="ECO:0000256" key="1">
    <source>
        <dbReference type="SAM" id="SignalP"/>
    </source>
</evidence>
<evidence type="ECO:0000313" key="3">
    <source>
        <dbReference type="Proteomes" id="UP000076830"/>
    </source>
</evidence>
<reference evidence="2 3" key="1">
    <citation type="submission" date="2016-04" db="EMBL/GenBank/DDBJ databases">
        <title>Complete genome sequence of Dokdonella koreensis DS-123T.</title>
        <authorList>
            <person name="Kim J.F."/>
            <person name="Lee H."/>
            <person name="Kwak M.-J."/>
        </authorList>
    </citation>
    <scope>NUCLEOTIDE SEQUENCE [LARGE SCALE GENOMIC DNA]</scope>
    <source>
        <strain evidence="2 3">DS-123</strain>
    </source>
</reference>
<accession>A0A160DUQ1</accession>
<evidence type="ECO:0000313" key="2">
    <source>
        <dbReference type="EMBL" id="ANB17771.1"/>
    </source>
</evidence>
<dbReference type="InterPro" id="IPR010870">
    <property type="entry name" value="Porin_O/P"/>
</dbReference>
<feature type="signal peptide" evidence="1">
    <location>
        <begin position="1"/>
        <end position="23"/>
    </location>
</feature>
<dbReference type="InterPro" id="IPR023614">
    <property type="entry name" value="Porin_dom_sf"/>
</dbReference>
<dbReference type="SUPFAM" id="SSF56935">
    <property type="entry name" value="Porins"/>
    <property type="match status" value="1"/>
</dbReference>
<dbReference type="OrthoDB" id="9807854at2"/>
<dbReference type="RefSeq" id="WP_067646212.1">
    <property type="nucleotide sequence ID" value="NZ_CP015249.1"/>
</dbReference>
<feature type="chain" id="PRO_5007813184" evidence="1">
    <location>
        <begin position="24"/>
        <end position="375"/>
    </location>
</feature>
<organism evidence="2 3">
    <name type="scientific">Dokdonella koreensis DS-123</name>
    <dbReference type="NCBI Taxonomy" id="1300342"/>
    <lineage>
        <taxon>Bacteria</taxon>
        <taxon>Pseudomonadati</taxon>
        <taxon>Pseudomonadota</taxon>
        <taxon>Gammaproteobacteria</taxon>
        <taxon>Lysobacterales</taxon>
        <taxon>Rhodanobacteraceae</taxon>
        <taxon>Dokdonella</taxon>
    </lineage>
</organism>